<dbReference type="Proteomes" id="UP000789901">
    <property type="component" value="Unassembled WGS sequence"/>
</dbReference>
<sequence>NTIYNTLYNYFDSSPNSVLLASILDPRFKKIKGWPEEEKERTIALLRSEYTFFKNDELLNRESGNKNRYYFKEPNEKTISNFKSHL</sequence>
<protein>
    <submittedName>
        <fullName evidence="1">28650_t:CDS:1</fullName>
    </submittedName>
</protein>
<accession>A0ABN7X6B6</accession>
<evidence type="ECO:0000313" key="2">
    <source>
        <dbReference type="Proteomes" id="UP000789901"/>
    </source>
</evidence>
<reference evidence="1 2" key="1">
    <citation type="submission" date="2021-06" db="EMBL/GenBank/DDBJ databases">
        <authorList>
            <person name="Kallberg Y."/>
            <person name="Tangrot J."/>
            <person name="Rosling A."/>
        </authorList>
    </citation>
    <scope>NUCLEOTIDE SEQUENCE [LARGE SCALE GENOMIC DNA]</scope>
    <source>
        <strain evidence="1 2">120-4 pot B 10/14</strain>
    </source>
</reference>
<name>A0ABN7X6B6_GIGMA</name>
<comment type="caution">
    <text evidence="1">The sequence shown here is derived from an EMBL/GenBank/DDBJ whole genome shotgun (WGS) entry which is preliminary data.</text>
</comment>
<gene>
    <name evidence="1" type="ORF">GMARGA_LOCUS39222</name>
</gene>
<keyword evidence="2" id="KW-1185">Reference proteome</keyword>
<evidence type="ECO:0000313" key="1">
    <source>
        <dbReference type="EMBL" id="CAG8848529.1"/>
    </source>
</evidence>
<organism evidence="1 2">
    <name type="scientific">Gigaspora margarita</name>
    <dbReference type="NCBI Taxonomy" id="4874"/>
    <lineage>
        <taxon>Eukaryota</taxon>
        <taxon>Fungi</taxon>
        <taxon>Fungi incertae sedis</taxon>
        <taxon>Mucoromycota</taxon>
        <taxon>Glomeromycotina</taxon>
        <taxon>Glomeromycetes</taxon>
        <taxon>Diversisporales</taxon>
        <taxon>Gigasporaceae</taxon>
        <taxon>Gigaspora</taxon>
    </lineage>
</organism>
<feature type="non-terminal residue" evidence="1">
    <location>
        <position position="86"/>
    </location>
</feature>
<feature type="non-terminal residue" evidence="1">
    <location>
        <position position="1"/>
    </location>
</feature>
<dbReference type="EMBL" id="CAJVQB010092451">
    <property type="protein sequence ID" value="CAG8848529.1"/>
    <property type="molecule type" value="Genomic_DNA"/>
</dbReference>
<proteinExistence type="predicted"/>